<reference evidence="2" key="1">
    <citation type="submission" date="2018-12" db="EMBL/GenBank/DDBJ databases">
        <title>Singled stranded DNA viruses identified in blackflies (Austrosimulium ungulatum) sampled in New Zealand.</title>
        <authorList>
            <person name="Kraberger S."/>
            <person name="Fontenele R.S."/>
            <person name="Schmidlin K."/>
            <person name="Walters M."/>
            <person name="Varsani A."/>
        </authorList>
    </citation>
    <scope>NUCLEOTIDE SEQUENCE [LARGE SCALE GENOMIC DNA]</scope>
    <source>
        <strain evidence="2">032</strain>
    </source>
</reference>
<accession>A0A4P8PLA9</accession>
<evidence type="ECO:0000313" key="2">
    <source>
        <dbReference type="EMBL" id="QCQ84656.1"/>
    </source>
</evidence>
<dbReference type="Proteomes" id="UP000324190">
    <property type="component" value="Segment"/>
</dbReference>
<sequence length="87" mass="9651">MIPQNLVRNGGSVETMGGRSRHTFQHNRSHRPQTTYLQLVTISPRNANLSPLSRGARGVQKVHISSCHPMYGLTHSVCPKRSIHATP</sequence>
<proteinExistence type="predicted"/>
<evidence type="ECO:0000256" key="1">
    <source>
        <dbReference type="SAM" id="MobiDB-lite"/>
    </source>
</evidence>
<dbReference type="EMBL" id="MK249144">
    <property type="protein sequence ID" value="QCQ84656.1"/>
    <property type="molecule type" value="Genomic_DNA"/>
</dbReference>
<organism evidence="2">
    <name type="scientific">Blackfly microvirus SF02</name>
    <dbReference type="NCBI Taxonomy" id="2576452"/>
    <lineage>
        <taxon>Viruses</taxon>
        <taxon>Monodnaviria</taxon>
        <taxon>Sangervirae</taxon>
        <taxon>Phixviricota</taxon>
        <taxon>Malgrandaviricetes</taxon>
        <taxon>Petitvirales</taxon>
        <taxon>Microviridae</taxon>
        <taxon>Microvirus</taxon>
    </lineage>
</organism>
<feature type="region of interest" description="Disordered" evidence="1">
    <location>
        <begin position="1"/>
        <end position="32"/>
    </location>
</feature>
<name>A0A4P8PLA9_9VIRU</name>
<protein>
    <submittedName>
        <fullName evidence="2">Uncharacterized protein</fullName>
    </submittedName>
</protein>
<feature type="compositionally biased region" description="Basic residues" evidence="1">
    <location>
        <begin position="19"/>
        <end position="31"/>
    </location>
</feature>